<reference evidence="2" key="1">
    <citation type="journal article" date="2023" name="Nat. Plants">
        <title>Single-cell RNA sequencing provides a high-resolution roadmap for understanding the multicellular compartmentation of specialized metabolism.</title>
        <authorList>
            <person name="Sun S."/>
            <person name="Shen X."/>
            <person name="Li Y."/>
            <person name="Li Y."/>
            <person name="Wang S."/>
            <person name="Li R."/>
            <person name="Zhang H."/>
            <person name="Shen G."/>
            <person name="Guo B."/>
            <person name="Wei J."/>
            <person name="Xu J."/>
            <person name="St-Pierre B."/>
            <person name="Chen S."/>
            <person name="Sun C."/>
        </authorList>
    </citation>
    <scope>NUCLEOTIDE SEQUENCE [LARGE SCALE GENOMIC DNA]</scope>
</reference>
<protein>
    <submittedName>
        <fullName evidence="1">Uncharacterized protein</fullName>
    </submittedName>
</protein>
<comment type="caution">
    <text evidence="1">The sequence shown here is derived from an EMBL/GenBank/DDBJ whole genome shotgun (WGS) entry which is preliminary data.</text>
</comment>
<accession>A0ACC0BW63</accession>
<sequence>MKHGSKKWNHCSIPMFHQWFKSIQRSKSFHKLKLKSLKIHVVEEISKEELKTKEGSWRKSFGTILKDLPISLSLNHSLMCYGDFCAISFGCGLFLFAIYVSKCLSSHTSLEDPLMGSGDIFDPSYCGFSVLDDTALVGHNIVSFELDCALFDIVHDKCLGKFCEDMDYVFPFVDAFMKNLDGVILLNQCHHLFSSQFEFSYN</sequence>
<gene>
    <name evidence="1" type="ORF">M9H77_07776</name>
</gene>
<keyword evidence="2" id="KW-1185">Reference proteome</keyword>
<dbReference type="Proteomes" id="UP001060085">
    <property type="component" value="Linkage Group LG02"/>
</dbReference>
<organism evidence="1 2">
    <name type="scientific">Catharanthus roseus</name>
    <name type="common">Madagascar periwinkle</name>
    <name type="synonym">Vinca rosea</name>
    <dbReference type="NCBI Taxonomy" id="4058"/>
    <lineage>
        <taxon>Eukaryota</taxon>
        <taxon>Viridiplantae</taxon>
        <taxon>Streptophyta</taxon>
        <taxon>Embryophyta</taxon>
        <taxon>Tracheophyta</taxon>
        <taxon>Spermatophyta</taxon>
        <taxon>Magnoliopsida</taxon>
        <taxon>eudicotyledons</taxon>
        <taxon>Gunneridae</taxon>
        <taxon>Pentapetalae</taxon>
        <taxon>asterids</taxon>
        <taxon>lamiids</taxon>
        <taxon>Gentianales</taxon>
        <taxon>Apocynaceae</taxon>
        <taxon>Rauvolfioideae</taxon>
        <taxon>Vinceae</taxon>
        <taxon>Catharanthinae</taxon>
        <taxon>Catharanthus</taxon>
    </lineage>
</organism>
<evidence type="ECO:0000313" key="2">
    <source>
        <dbReference type="Proteomes" id="UP001060085"/>
    </source>
</evidence>
<dbReference type="EMBL" id="CM044702">
    <property type="protein sequence ID" value="KAI5676826.1"/>
    <property type="molecule type" value="Genomic_DNA"/>
</dbReference>
<proteinExistence type="predicted"/>
<name>A0ACC0BW63_CATRO</name>
<evidence type="ECO:0000313" key="1">
    <source>
        <dbReference type="EMBL" id="KAI5676826.1"/>
    </source>
</evidence>